<evidence type="ECO:0008006" key="7">
    <source>
        <dbReference type="Google" id="ProtNLM"/>
    </source>
</evidence>
<sequence>MMFVKGVYLFIFLLFLSVTAVGQSPGPTFQKLSTKDGLLSNFVSGVATDAEGYLWVATRRGLCRYDGYTFRKIPENESGYVRSISRLPDNALAVYWNNIGLCLVDPTRQSVTTIDSVQFNDADPVNDHFDNLFTDSRGNLWSSSYGLVRRYEISTKKRFQYPVKGADQNGDRNHFFEDKQHRLWILSELGLSEFDYKRNTIRGVLGPEASVESQRKAIPFSAIAEDNAGNLWLGSPRIGLFRYQPATNALTHYPFSEVILSMAFVVDASGATTLWLGCDNGLRIFQPALETITTVADLTRQGVSVQQIVPDTRNGLVWLATSDGLWSYRSGIPTIQAIRLPETIVPQAVVVKAILPESSDTFWLGLSQTGALRWHRPTNTFQLFRYPTNAATNTLSWVNGRLWAATDQGIFQLTGRGFQSIRLPARFSSARIQKVLADKCQRLWVLHSTEGVQVFDLNSLRPVTLWDEQKARQLWSVNQYHDIAESPDGRIWLAAWYPKSFGMIWYNERERRLQELADFNNHKQFVGDYFTRVSVGQDGRMLFSGGGGVNSTDANGKIDSLRSVYSGLSPELADDQCFGVAEDTKGRIWIGTGEGLHTFDPATRRIRRFTEVDGLLSDDVTNGFALTWNDLLLVGQQNGFDLIDINRLHQPMPLPALAISSMQVNGQYRPVDLAKPLSLATAENDLRLTFTTLTFRPVSTVHFRYKLNEHADWINLGTVNEINLTNLKSGDYTLVVQNGDDTGRWNSDGVTIQFNIAPAWYETGLFRGLVLLALLGVLYGFYRLRIGQERRRSELTRQRAEAETRALRAQMNPHFIFNCMNTIDAYILTNRPDAASVFLQKFSRLVRQVLENSRETLIPVAQELETLTLYIELEEERADHRFSHTFSIGPGVQSCLMPPLLLQPFVENAILHGLRHKTNGPGLLLITIQQTGNQLYCRVEDNGIGRTKSATMQAPRMAKPYQSLGSTVTTERVDSLQILYGSEASCTITDQNPADGTGTVVNIKLPLLTT</sequence>
<protein>
    <recommendedName>
        <fullName evidence="7">Histidine kinase</fullName>
    </recommendedName>
</protein>
<dbReference type="GO" id="GO:0000155">
    <property type="term" value="F:phosphorelay sensor kinase activity"/>
    <property type="evidence" value="ECO:0007669"/>
    <property type="project" value="InterPro"/>
</dbReference>
<dbReference type="PANTHER" id="PTHR34220:SF7">
    <property type="entry name" value="SENSOR HISTIDINE KINASE YPDA"/>
    <property type="match status" value="1"/>
</dbReference>
<dbReference type="InterPro" id="IPR010559">
    <property type="entry name" value="Sig_transdc_His_kin_internal"/>
</dbReference>
<evidence type="ECO:0000259" key="4">
    <source>
        <dbReference type="Pfam" id="PF07495"/>
    </source>
</evidence>
<gene>
    <name evidence="5" type="ORF">GK091_04375</name>
</gene>
<dbReference type="Gene3D" id="2.60.40.10">
    <property type="entry name" value="Immunoglobulins"/>
    <property type="match status" value="1"/>
</dbReference>
<dbReference type="InterPro" id="IPR011110">
    <property type="entry name" value="Reg_prop"/>
</dbReference>
<dbReference type="Pfam" id="PF07494">
    <property type="entry name" value="Reg_prop"/>
    <property type="match status" value="1"/>
</dbReference>
<dbReference type="InterPro" id="IPR050640">
    <property type="entry name" value="Bact_2-comp_sensor_kinase"/>
</dbReference>
<evidence type="ECO:0000256" key="2">
    <source>
        <dbReference type="SAM" id="Phobius"/>
    </source>
</evidence>
<dbReference type="Gene3D" id="2.130.10.10">
    <property type="entry name" value="YVTN repeat-like/Quinoprotein amine dehydrogenase"/>
    <property type="match status" value="2"/>
</dbReference>
<evidence type="ECO:0000259" key="3">
    <source>
        <dbReference type="Pfam" id="PF06580"/>
    </source>
</evidence>
<keyword evidence="1" id="KW-0175">Coiled coil</keyword>
<dbReference type="EMBL" id="JAAGNZ010000001">
    <property type="protein sequence ID" value="NEU66107.1"/>
    <property type="molecule type" value="Genomic_DNA"/>
</dbReference>
<accession>A0A6M0IE58</accession>
<dbReference type="Proteomes" id="UP000477386">
    <property type="component" value="Unassembled WGS sequence"/>
</dbReference>
<evidence type="ECO:0000313" key="6">
    <source>
        <dbReference type="Proteomes" id="UP000477386"/>
    </source>
</evidence>
<evidence type="ECO:0000313" key="5">
    <source>
        <dbReference type="EMBL" id="NEU66107.1"/>
    </source>
</evidence>
<dbReference type="RefSeq" id="WP_164035389.1">
    <property type="nucleotide sequence ID" value="NZ_JAAGNZ010000001.1"/>
</dbReference>
<reference evidence="5 6" key="1">
    <citation type="submission" date="2020-02" db="EMBL/GenBank/DDBJ databases">
        <title>Draft genome sequence of two Spirosoma agri KCTC 52727 and Spirosoma terrae KCTC 52035.</title>
        <authorList>
            <person name="Rojas J."/>
            <person name="Ambika Manirajan B."/>
            <person name="Ratering S."/>
            <person name="Suarez C."/>
            <person name="Schnell S."/>
        </authorList>
    </citation>
    <scope>NUCLEOTIDE SEQUENCE [LARGE SCALE GENOMIC DNA]</scope>
    <source>
        <strain evidence="5 6">KCTC 52727</strain>
    </source>
</reference>
<dbReference type="Pfam" id="PF07495">
    <property type="entry name" value="Y_Y_Y"/>
    <property type="match status" value="1"/>
</dbReference>
<feature type="domain" description="Signal transduction histidine kinase internal region" evidence="3">
    <location>
        <begin position="802"/>
        <end position="882"/>
    </location>
</feature>
<proteinExistence type="predicted"/>
<feature type="coiled-coil region" evidence="1">
    <location>
        <begin position="785"/>
        <end position="812"/>
    </location>
</feature>
<dbReference type="InterPro" id="IPR013783">
    <property type="entry name" value="Ig-like_fold"/>
</dbReference>
<dbReference type="GO" id="GO:0016020">
    <property type="term" value="C:membrane"/>
    <property type="evidence" value="ECO:0007669"/>
    <property type="project" value="InterPro"/>
</dbReference>
<comment type="caution">
    <text evidence="5">The sequence shown here is derived from an EMBL/GenBank/DDBJ whole genome shotgun (WGS) entry which is preliminary data.</text>
</comment>
<keyword evidence="2" id="KW-1133">Transmembrane helix</keyword>
<feature type="domain" description="Two component regulator three Y" evidence="4">
    <location>
        <begin position="700"/>
        <end position="756"/>
    </location>
</feature>
<keyword evidence="2" id="KW-0472">Membrane</keyword>
<organism evidence="5 6">
    <name type="scientific">Spirosoma agri</name>
    <dbReference type="NCBI Taxonomy" id="1987381"/>
    <lineage>
        <taxon>Bacteria</taxon>
        <taxon>Pseudomonadati</taxon>
        <taxon>Bacteroidota</taxon>
        <taxon>Cytophagia</taxon>
        <taxon>Cytophagales</taxon>
        <taxon>Cytophagaceae</taxon>
        <taxon>Spirosoma</taxon>
    </lineage>
</organism>
<evidence type="ECO:0000256" key="1">
    <source>
        <dbReference type="SAM" id="Coils"/>
    </source>
</evidence>
<keyword evidence="2" id="KW-0812">Transmembrane</keyword>
<dbReference type="InterPro" id="IPR036890">
    <property type="entry name" value="HATPase_C_sf"/>
</dbReference>
<dbReference type="PANTHER" id="PTHR34220">
    <property type="entry name" value="SENSOR HISTIDINE KINASE YPDA"/>
    <property type="match status" value="1"/>
</dbReference>
<feature type="transmembrane region" description="Helical" evidence="2">
    <location>
        <begin position="764"/>
        <end position="782"/>
    </location>
</feature>
<keyword evidence="6" id="KW-1185">Reference proteome</keyword>
<dbReference type="InterPro" id="IPR011123">
    <property type="entry name" value="Y_Y_Y"/>
</dbReference>
<dbReference type="SUPFAM" id="SSF55874">
    <property type="entry name" value="ATPase domain of HSP90 chaperone/DNA topoisomerase II/histidine kinase"/>
    <property type="match status" value="1"/>
</dbReference>
<dbReference type="SUPFAM" id="SSF63829">
    <property type="entry name" value="Calcium-dependent phosphotriesterase"/>
    <property type="match status" value="3"/>
</dbReference>
<dbReference type="InterPro" id="IPR015943">
    <property type="entry name" value="WD40/YVTN_repeat-like_dom_sf"/>
</dbReference>
<dbReference type="Pfam" id="PF06580">
    <property type="entry name" value="His_kinase"/>
    <property type="match status" value="1"/>
</dbReference>
<dbReference type="Gene3D" id="3.30.565.10">
    <property type="entry name" value="Histidine kinase-like ATPase, C-terminal domain"/>
    <property type="match status" value="1"/>
</dbReference>
<dbReference type="AlphaFoldDB" id="A0A6M0IE58"/>
<name>A0A6M0IE58_9BACT</name>